<dbReference type="InterPro" id="IPR013083">
    <property type="entry name" value="Znf_RING/FYVE/PHD"/>
</dbReference>
<protein>
    <recommendedName>
        <fullName evidence="6">RING-type domain-containing protein</fullName>
    </recommendedName>
</protein>
<feature type="region of interest" description="Disordered" evidence="5">
    <location>
        <begin position="145"/>
        <end position="166"/>
    </location>
</feature>
<dbReference type="AlphaFoldDB" id="A0A8H5BFI8"/>
<evidence type="ECO:0000313" key="7">
    <source>
        <dbReference type="EMBL" id="KAF5322239.1"/>
    </source>
</evidence>
<evidence type="ECO:0000259" key="6">
    <source>
        <dbReference type="PROSITE" id="PS50089"/>
    </source>
</evidence>
<sequence length="318" mass="34376">MAFNARRYDNMAVAAYHLVHSALVAPRQRIQEALALLPVVQKSDLLGAGVDLEEPCPICLVPLSTVFAEGEAAAQARAEKKASAKSNEEKEDDEVEEEVLTGVTKLVGCGHVFCRRDLTQWIRSHHGNCPTCRDTFMDLRPVDYEDDESSDGGEYVPDDFEDEEDDGFLDIDVDGYTDTEGEDFPVETMELDVDAFYPPDADEDGFAAGDSEMGDAPDEFADGGEEYEDEDVDVEFAEEWGLTDGESESMSSSDEGMGLGMGMGMPGGLAGEEAAVPDREVSVSAHEDELDAPFERDAGLSVSADGALANAQEKTRDA</sequence>
<accession>A0A8H5BFI8</accession>
<dbReference type="PROSITE" id="PS50089">
    <property type="entry name" value="ZF_RING_2"/>
    <property type="match status" value="1"/>
</dbReference>
<dbReference type="Gene3D" id="3.30.40.10">
    <property type="entry name" value="Zinc/RING finger domain, C3HC4 (zinc finger)"/>
    <property type="match status" value="1"/>
</dbReference>
<name>A0A8H5BFI8_9AGAR</name>
<proteinExistence type="predicted"/>
<feature type="region of interest" description="Disordered" evidence="5">
    <location>
        <begin position="239"/>
        <end position="318"/>
    </location>
</feature>
<evidence type="ECO:0000313" key="8">
    <source>
        <dbReference type="Proteomes" id="UP000567179"/>
    </source>
</evidence>
<dbReference type="SUPFAM" id="SSF57850">
    <property type="entry name" value="RING/U-box"/>
    <property type="match status" value="1"/>
</dbReference>
<dbReference type="InterPro" id="IPR018957">
    <property type="entry name" value="Znf_C3HC4_RING-type"/>
</dbReference>
<evidence type="ECO:0000256" key="3">
    <source>
        <dbReference type="ARBA" id="ARBA00022833"/>
    </source>
</evidence>
<dbReference type="Proteomes" id="UP000567179">
    <property type="component" value="Unassembled WGS sequence"/>
</dbReference>
<dbReference type="GO" id="GO:0008270">
    <property type="term" value="F:zinc ion binding"/>
    <property type="evidence" value="ECO:0007669"/>
    <property type="project" value="UniProtKB-KW"/>
</dbReference>
<reference evidence="7 8" key="1">
    <citation type="journal article" date="2020" name="ISME J.">
        <title>Uncovering the hidden diversity of litter-decomposition mechanisms in mushroom-forming fungi.</title>
        <authorList>
            <person name="Floudas D."/>
            <person name="Bentzer J."/>
            <person name="Ahren D."/>
            <person name="Johansson T."/>
            <person name="Persson P."/>
            <person name="Tunlid A."/>
        </authorList>
    </citation>
    <scope>NUCLEOTIDE SEQUENCE [LARGE SCALE GENOMIC DNA]</scope>
    <source>
        <strain evidence="7 8">CBS 101986</strain>
    </source>
</reference>
<dbReference type="InterPro" id="IPR001841">
    <property type="entry name" value="Znf_RING"/>
</dbReference>
<dbReference type="OrthoDB" id="8062037at2759"/>
<feature type="domain" description="RING-type" evidence="6">
    <location>
        <begin position="56"/>
        <end position="133"/>
    </location>
</feature>
<feature type="compositionally biased region" description="Gly residues" evidence="5">
    <location>
        <begin position="257"/>
        <end position="270"/>
    </location>
</feature>
<keyword evidence="8" id="KW-1185">Reference proteome</keyword>
<gene>
    <name evidence="7" type="ORF">D9619_000312</name>
</gene>
<keyword evidence="3" id="KW-0862">Zinc</keyword>
<feature type="compositionally biased region" description="Basic and acidic residues" evidence="5">
    <location>
        <begin position="276"/>
        <end position="298"/>
    </location>
</feature>
<evidence type="ECO:0000256" key="1">
    <source>
        <dbReference type="ARBA" id="ARBA00022723"/>
    </source>
</evidence>
<evidence type="ECO:0000256" key="5">
    <source>
        <dbReference type="SAM" id="MobiDB-lite"/>
    </source>
</evidence>
<dbReference type="EMBL" id="JAACJJ010000028">
    <property type="protein sequence ID" value="KAF5322239.1"/>
    <property type="molecule type" value="Genomic_DNA"/>
</dbReference>
<keyword evidence="1" id="KW-0479">Metal-binding</keyword>
<evidence type="ECO:0000256" key="2">
    <source>
        <dbReference type="ARBA" id="ARBA00022771"/>
    </source>
</evidence>
<dbReference type="Pfam" id="PF00097">
    <property type="entry name" value="zf-C3HC4"/>
    <property type="match status" value="1"/>
</dbReference>
<organism evidence="7 8">
    <name type="scientific">Psilocybe cf. subviscida</name>
    <dbReference type="NCBI Taxonomy" id="2480587"/>
    <lineage>
        <taxon>Eukaryota</taxon>
        <taxon>Fungi</taxon>
        <taxon>Dikarya</taxon>
        <taxon>Basidiomycota</taxon>
        <taxon>Agaricomycotina</taxon>
        <taxon>Agaricomycetes</taxon>
        <taxon>Agaricomycetidae</taxon>
        <taxon>Agaricales</taxon>
        <taxon>Agaricineae</taxon>
        <taxon>Strophariaceae</taxon>
        <taxon>Psilocybe</taxon>
    </lineage>
</organism>
<comment type="caution">
    <text evidence="7">The sequence shown here is derived from an EMBL/GenBank/DDBJ whole genome shotgun (WGS) entry which is preliminary data.</text>
</comment>
<evidence type="ECO:0000256" key="4">
    <source>
        <dbReference type="PROSITE-ProRule" id="PRU00175"/>
    </source>
</evidence>
<keyword evidence="2 4" id="KW-0863">Zinc-finger</keyword>